<feature type="transmembrane region" description="Helical" evidence="2">
    <location>
        <begin position="63"/>
        <end position="82"/>
    </location>
</feature>
<evidence type="ECO:0000313" key="3">
    <source>
        <dbReference type="EMBL" id="GFH52225.1"/>
    </source>
</evidence>
<feature type="transmembrane region" description="Helical" evidence="2">
    <location>
        <begin position="311"/>
        <end position="333"/>
    </location>
</feature>
<dbReference type="Proteomes" id="UP001054902">
    <property type="component" value="Unassembled WGS sequence"/>
</dbReference>
<evidence type="ECO:0000256" key="1">
    <source>
        <dbReference type="SAM" id="MobiDB-lite"/>
    </source>
</evidence>
<keyword evidence="4" id="KW-1185">Reference proteome</keyword>
<name>A0AAD3CWE4_9STRA</name>
<dbReference type="AlphaFoldDB" id="A0AAD3CWE4"/>
<feature type="transmembrane region" description="Helical" evidence="2">
    <location>
        <begin position="170"/>
        <end position="193"/>
    </location>
</feature>
<keyword evidence="2" id="KW-1133">Transmembrane helix</keyword>
<feature type="transmembrane region" description="Helical" evidence="2">
    <location>
        <begin position="117"/>
        <end position="135"/>
    </location>
</feature>
<feature type="transmembrane region" description="Helical" evidence="2">
    <location>
        <begin position="572"/>
        <end position="593"/>
    </location>
</feature>
<sequence>MPTGIPNVPQMLATMQTKTQLAFEYLEIPSYELSKELFLIAYNDVMRALRSTYTFAMTTSRPFIIIITLVSKYVLAALKVIAQCTMSNLIIGLKEAYQQFIFASKWFIEYQKSLPPTAIYLEIAAIGFLIGAYALRRYIRKKKYVERVQTYFKRKKDKVLMKYNLFVDRVAQTSMFVALLLPHVLYILFVSLMKLSLPKVLSYFAHKIPIPFADVISFYYPMLRTILVLHEWQSFGFQSAQDKSSGAETSQSENTSGGMLSLFRRTRKVSEYEKTIEKHSSKEIDKTNTSITRTRLSDKQKLLVETASELLLYWIVYAIICTVTKTMLMLPILSRIFSNYNTKTPKVSSLPWKQKKLSFFGRIKPTYEFLQEIKLIFFIWLCFLPTSLTSIRGSDAKDNTSDKANNSVKDKILSFEKKSASSRKKIKVPSNRPMDIIYGSLAPTITQLISSSSHLFSDTTDEKERRHGIAKSYIASAIAWCSKVLDMMVWTKMISEKTKSWIISTLVDCTDLMPALLTMFMPSYFTSYGCIYAQYLVPSAASSQSYEQIRKKYLTNTEKVEIMFSISRYLKYWIIQGLVSSLLSAFTSILVWIPLSTHITLLLWAYIQNESVTLQFHDALECDLVAFGLLHRHDRHEAIDVNDTVTMKVFQSIKSRVPSNLSAHSSTSSLKNIAKKEKDDKPQNDEIDAGDEPTDEMKMESKDVVQNKNTESDLERHEGEVNDANHIDSMKDEKMMSDSEMKNEHPLTALDKKNQ</sequence>
<feature type="compositionally biased region" description="Low complexity" evidence="1">
    <location>
        <begin position="660"/>
        <end position="669"/>
    </location>
</feature>
<keyword evidence="2" id="KW-0812">Transmembrane</keyword>
<feature type="region of interest" description="Disordered" evidence="1">
    <location>
        <begin position="660"/>
        <end position="755"/>
    </location>
</feature>
<protein>
    <submittedName>
        <fullName evidence="3">Uncharacterized protein</fullName>
    </submittedName>
</protein>
<feature type="compositionally biased region" description="Basic and acidic residues" evidence="1">
    <location>
        <begin position="674"/>
        <end position="684"/>
    </location>
</feature>
<gene>
    <name evidence="3" type="ORF">CTEN210_08701</name>
</gene>
<organism evidence="3 4">
    <name type="scientific">Chaetoceros tenuissimus</name>
    <dbReference type="NCBI Taxonomy" id="426638"/>
    <lineage>
        <taxon>Eukaryota</taxon>
        <taxon>Sar</taxon>
        <taxon>Stramenopiles</taxon>
        <taxon>Ochrophyta</taxon>
        <taxon>Bacillariophyta</taxon>
        <taxon>Coscinodiscophyceae</taxon>
        <taxon>Chaetocerotophycidae</taxon>
        <taxon>Chaetocerotales</taxon>
        <taxon>Chaetocerotaceae</taxon>
        <taxon>Chaetoceros</taxon>
    </lineage>
</organism>
<comment type="caution">
    <text evidence="3">The sequence shown here is derived from an EMBL/GenBank/DDBJ whole genome shotgun (WGS) entry which is preliminary data.</text>
</comment>
<proteinExistence type="predicted"/>
<feature type="compositionally biased region" description="Acidic residues" evidence="1">
    <location>
        <begin position="685"/>
        <end position="694"/>
    </location>
</feature>
<evidence type="ECO:0000313" key="4">
    <source>
        <dbReference type="Proteomes" id="UP001054902"/>
    </source>
</evidence>
<accession>A0AAD3CWE4</accession>
<keyword evidence="2" id="KW-0472">Membrane</keyword>
<dbReference type="EMBL" id="BLLK01000045">
    <property type="protein sequence ID" value="GFH52225.1"/>
    <property type="molecule type" value="Genomic_DNA"/>
</dbReference>
<evidence type="ECO:0000256" key="2">
    <source>
        <dbReference type="SAM" id="Phobius"/>
    </source>
</evidence>
<reference evidence="3 4" key="1">
    <citation type="journal article" date="2021" name="Sci. Rep.">
        <title>The genome of the diatom Chaetoceros tenuissimus carries an ancient integrated fragment of an extant virus.</title>
        <authorList>
            <person name="Hongo Y."/>
            <person name="Kimura K."/>
            <person name="Takaki Y."/>
            <person name="Yoshida Y."/>
            <person name="Baba S."/>
            <person name="Kobayashi G."/>
            <person name="Nagasaki K."/>
            <person name="Hano T."/>
            <person name="Tomaru Y."/>
        </authorList>
    </citation>
    <scope>NUCLEOTIDE SEQUENCE [LARGE SCALE GENOMIC DNA]</scope>
    <source>
        <strain evidence="3 4">NIES-3715</strain>
    </source>
</reference>
<feature type="compositionally biased region" description="Basic and acidic residues" evidence="1">
    <location>
        <begin position="695"/>
        <end position="755"/>
    </location>
</feature>